<dbReference type="Pfam" id="PF00347">
    <property type="entry name" value="Ribosomal_L6"/>
    <property type="match status" value="2"/>
</dbReference>
<gene>
    <name evidence="8" type="ORF">US11_C0001G0112</name>
</gene>
<keyword evidence="6" id="KW-0694">RNA-binding</keyword>
<dbReference type="InterPro" id="IPR036789">
    <property type="entry name" value="Ribosomal_uL6-like_a/b-dom_sf"/>
</dbReference>
<dbReference type="PROSITE" id="PS00525">
    <property type="entry name" value="RIBOSOMAL_L6_1"/>
    <property type="match status" value="1"/>
</dbReference>
<evidence type="ECO:0000256" key="3">
    <source>
        <dbReference type="ARBA" id="ARBA00035454"/>
    </source>
</evidence>
<feature type="domain" description="Large ribosomal subunit protein uL6 alpha-beta" evidence="7">
    <location>
        <begin position="90"/>
        <end position="164"/>
    </location>
</feature>
<dbReference type="SUPFAM" id="SSF56053">
    <property type="entry name" value="Ribosomal protein L6"/>
    <property type="match status" value="2"/>
</dbReference>
<dbReference type="PRINTS" id="PR00059">
    <property type="entry name" value="RIBOSOMALL6"/>
</dbReference>
<dbReference type="Gene3D" id="3.90.930.12">
    <property type="entry name" value="Ribosomal protein L6, alpha-beta domain"/>
    <property type="match status" value="2"/>
</dbReference>
<keyword evidence="2 5" id="KW-0687">Ribonucleoprotein</keyword>
<dbReference type="GO" id="GO:0003735">
    <property type="term" value="F:structural constituent of ribosome"/>
    <property type="evidence" value="ECO:0007669"/>
    <property type="project" value="UniProtKB-UniRule"/>
</dbReference>
<dbReference type="GO" id="GO:0019843">
    <property type="term" value="F:rRNA binding"/>
    <property type="evidence" value="ECO:0007669"/>
    <property type="project" value="UniProtKB-UniRule"/>
</dbReference>
<comment type="similarity">
    <text evidence="5">Belongs to the universal ribosomal protein uL6 family.</text>
</comment>
<dbReference type="PIRSF" id="PIRSF002162">
    <property type="entry name" value="Ribosomal_L6"/>
    <property type="match status" value="1"/>
</dbReference>
<dbReference type="GO" id="GO:0022625">
    <property type="term" value="C:cytosolic large ribosomal subunit"/>
    <property type="evidence" value="ECO:0007669"/>
    <property type="project" value="UniProtKB-UniRule"/>
</dbReference>
<organism evidence="8 9">
    <name type="scientific">Candidatus Roizmanbacteria bacterium GW2011_GWA2_36_23</name>
    <dbReference type="NCBI Taxonomy" id="1618480"/>
    <lineage>
        <taxon>Bacteria</taxon>
        <taxon>Candidatus Roizmaniibacteriota</taxon>
    </lineage>
</organism>
<proteinExistence type="inferred from homology"/>
<dbReference type="STRING" id="1618480.US11_C0001G0112"/>
<dbReference type="PATRIC" id="fig|1618480.3.peg.119"/>
<evidence type="ECO:0000256" key="1">
    <source>
        <dbReference type="ARBA" id="ARBA00022980"/>
    </source>
</evidence>
<accession>A0A0G0E5G1</accession>
<protein>
    <recommendedName>
        <fullName evidence="3 4">50S ribosomal protein L6</fullName>
    </recommendedName>
</protein>
<evidence type="ECO:0000256" key="6">
    <source>
        <dbReference type="RuleBase" id="RU003870"/>
    </source>
</evidence>
<evidence type="ECO:0000256" key="4">
    <source>
        <dbReference type="NCBIfam" id="TIGR03654"/>
    </source>
</evidence>
<dbReference type="NCBIfam" id="TIGR03654">
    <property type="entry name" value="L6_bact"/>
    <property type="match status" value="1"/>
</dbReference>
<feature type="domain" description="Large ribosomal subunit protein uL6 alpha-beta" evidence="7">
    <location>
        <begin position="11"/>
        <end position="79"/>
    </location>
</feature>
<evidence type="ECO:0000256" key="5">
    <source>
        <dbReference type="RuleBase" id="RU003869"/>
    </source>
</evidence>
<keyword evidence="6" id="KW-0699">rRNA-binding</keyword>
<reference evidence="8 9" key="1">
    <citation type="journal article" date="2015" name="Nature">
        <title>rRNA introns, odd ribosomes, and small enigmatic genomes across a large radiation of phyla.</title>
        <authorList>
            <person name="Brown C.T."/>
            <person name="Hug L.A."/>
            <person name="Thomas B.C."/>
            <person name="Sharon I."/>
            <person name="Castelle C.J."/>
            <person name="Singh A."/>
            <person name="Wilkins M.J."/>
            <person name="Williams K.H."/>
            <person name="Banfield J.F."/>
        </authorList>
    </citation>
    <scope>NUCLEOTIDE SEQUENCE [LARGE SCALE GENOMIC DNA]</scope>
</reference>
<dbReference type="InterPro" id="IPR019906">
    <property type="entry name" value="Ribosomal_uL6_bac-type"/>
</dbReference>
<dbReference type="InterPro" id="IPR020040">
    <property type="entry name" value="Ribosomal_uL6_a/b-dom"/>
</dbReference>
<dbReference type="GO" id="GO:0002181">
    <property type="term" value="P:cytoplasmic translation"/>
    <property type="evidence" value="ECO:0007669"/>
    <property type="project" value="TreeGrafter"/>
</dbReference>
<evidence type="ECO:0000256" key="2">
    <source>
        <dbReference type="ARBA" id="ARBA00023274"/>
    </source>
</evidence>
<dbReference type="AlphaFoldDB" id="A0A0G0E5G1"/>
<keyword evidence="1 5" id="KW-0689">Ribosomal protein</keyword>
<evidence type="ECO:0000259" key="7">
    <source>
        <dbReference type="Pfam" id="PF00347"/>
    </source>
</evidence>
<name>A0A0G0E5G1_9BACT</name>
<dbReference type="InterPro" id="IPR002358">
    <property type="entry name" value="Ribosomal_uL6_CS"/>
</dbReference>
<dbReference type="InterPro" id="IPR000702">
    <property type="entry name" value="Ribosomal_uL6-like"/>
</dbReference>
<dbReference type="PANTHER" id="PTHR11655">
    <property type="entry name" value="60S/50S RIBOSOMAL PROTEIN L6/L9"/>
    <property type="match status" value="1"/>
</dbReference>
<comment type="function">
    <text evidence="6">This protein binds to the 23S rRNA, and is important in its secondary structure. It is located near the subunit interface in the base of the L7/L12 stalk, and near the tRNA binding site of the peptidyltransferase center.</text>
</comment>
<evidence type="ECO:0000313" key="8">
    <source>
        <dbReference type="EMBL" id="KKQ02153.1"/>
    </source>
</evidence>
<dbReference type="Proteomes" id="UP000034344">
    <property type="component" value="Unassembled WGS sequence"/>
</dbReference>
<dbReference type="PANTHER" id="PTHR11655:SF14">
    <property type="entry name" value="LARGE RIBOSOMAL SUBUNIT PROTEIN UL6M"/>
    <property type="match status" value="1"/>
</dbReference>
<sequence length="184" mass="20395">MSKIGQKQIAIPASVTVNVDNEIVHVKGNNGELTIKVPKNLDIKLEGLNLSIIRLQEDKKTKSLHGLYRQILANAVQGVESMWQKKMEIVGTGFNVKLQGESLVFKLGYSHPVTFEKVEGVRYQVDGNNKVIIMGIDKQLVGQVAYQIKLLRKPDVYKGKGIRYEGEKLRIKPGKKAKAATSAA</sequence>
<dbReference type="EMBL" id="LBRS01000001">
    <property type="protein sequence ID" value="KKQ02153.1"/>
    <property type="molecule type" value="Genomic_DNA"/>
</dbReference>
<evidence type="ECO:0000313" key="9">
    <source>
        <dbReference type="Proteomes" id="UP000034344"/>
    </source>
</evidence>
<comment type="caution">
    <text evidence="8">The sequence shown here is derived from an EMBL/GenBank/DDBJ whole genome shotgun (WGS) entry which is preliminary data.</text>
</comment>